<organism evidence="6 7">
    <name type="scientific">Papaver atlanticum</name>
    <dbReference type="NCBI Taxonomy" id="357466"/>
    <lineage>
        <taxon>Eukaryota</taxon>
        <taxon>Viridiplantae</taxon>
        <taxon>Streptophyta</taxon>
        <taxon>Embryophyta</taxon>
        <taxon>Tracheophyta</taxon>
        <taxon>Spermatophyta</taxon>
        <taxon>Magnoliopsida</taxon>
        <taxon>Ranunculales</taxon>
        <taxon>Papaveraceae</taxon>
        <taxon>Papaveroideae</taxon>
        <taxon>Papaver</taxon>
    </lineage>
</organism>
<dbReference type="PANTHER" id="PTHR30060:SF0">
    <property type="entry name" value="COILED-COIL PROTEIN (DUF2040)-RELATED"/>
    <property type="match status" value="1"/>
</dbReference>
<evidence type="ECO:0000313" key="7">
    <source>
        <dbReference type="Proteomes" id="UP001202328"/>
    </source>
</evidence>
<feature type="region of interest" description="Disordered" evidence="4">
    <location>
        <begin position="289"/>
        <end position="325"/>
    </location>
</feature>
<keyword evidence="2 3" id="KW-0175">Coiled coil</keyword>
<keyword evidence="7" id="KW-1185">Reference proteome</keyword>
<protein>
    <recommendedName>
        <fullName evidence="5">Nuclear speckle splicing regulatory protein 1 N-terminal domain-containing protein</fullName>
    </recommendedName>
</protein>
<evidence type="ECO:0000259" key="5">
    <source>
        <dbReference type="Pfam" id="PF09745"/>
    </source>
</evidence>
<evidence type="ECO:0000256" key="1">
    <source>
        <dbReference type="ARBA" id="ARBA00010126"/>
    </source>
</evidence>
<reference evidence="6" key="1">
    <citation type="submission" date="2022-04" db="EMBL/GenBank/DDBJ databases">
        <title>A functionally conserved STORR gene fusion in Papaver species that diverged 16.8 million years ago.</title>
        <authorList>
            <person name="Catania T."/>
        </authorList>
    </citation>
    <scope>NUCLEOTIDE SEQUENCE</scope>
    <source>
        <strain evidence="6">S-188037</strain>
    </source>
</reference>
<proteinExistence type="inferred from homology"/>
<dbReference type="Pfam" id="PF09745">
    <property type="entry name" value="NSRP1_N"/>
    <property type="match status" value="1"/>
</dbReference>
<evidence type="ECO:0000256" key="2">
    <source>
        <dbReference type="ARBA" id="ARBA00023054"/>
    </source>
</evidence>
<sequence>MNQDELSSGACTISEVFLNLNRVETLAQPDRVRTHTALRPCGPLALIKIRDKINNSGVRDPAKQELNFLSKRCLEGESGMKKYGLQLRVPPSQQKKQATKPPLHPLIFSDDIDEDIGGDIARQAANKKVLRDVEEQHKKALEEDPSVFDYDGVYDEMKEQTARPVILDRQERQSKYIHTLMAKAKEREREQEVVYNRKLAKERSKEDHLFADKEKFVTGAYKRKLAEQAKWLEEERIRQLREEKDDVTKKSDISDFYFNLGKNVAFGAGGVESSVAAKEEVKVVAYTSERDVSPVMEPPSSSGREKDGDQAGFSAPPETNVDTSDEKCVLTDSLQRKNVLWRAKEQKYNSVWLMEQMSTSSWSIRSAVQENIFFNRLEESVLYEKEHVKWRDE</sequence>
<accession>A0AAD4XTD8</accession>
<feature type="domain" description="Nuclear speckle splicing regulatory protein 1 N-terminal" evidence="5">
    <location>
        <begin position="134"/>
        <end position="250"/>
    </location>
</feature>
<name>A0AAD4XTD8_9MAGN</name>
<dbReference type="InterPro" id="IPR018612">
    <property type="entry name" value="NSRP1_N"/>
</dbReference>
<gene>
    <name evidence="6" type="ORF">MKW98_007265</name>
</gene>
<evidence type="ECO:0000256" key="4">
    <source>
        <dbReference type="SAM" id="MobiDB-lite"/>
    </source>
</evidence>
<feature type="coiled-coil region" evidence="3">
    <location>
        <begin position="223"/>
        <end position="250"/>
    </location>
</feature>
<dbReference type="AlphaFoldDB" id="A0AAD4XTD8"/>
<dbReference type="Proteomes" id="UP001202328">
    <property type="component" value="Unassembled WGS sequence"/>
</dbReference>
<comment type="similarity">
    <text evidence="1">Belongs to the NSRP1 family.</text>
</comment>
<dbReference type="PANTHER" id="PTHR30060">
    <property type="entry name" value="INNER MEMBRANE PROTEIN"/>
    <property type="match status" value="1"/>
</dbReference>
<dbReference type="GO" id="GO:0000381">
    <property type="term" value="P:regulation of alternative mRNA splicing, via spliceosome"/>
    <property type="evidence" value="ECO:0007669"/>
    <property type="project" value="InterPro"/>
</dbReference>
<dbReference type="EMBL" id="JAJJMB010003724">
    <property type="protein sequence ID" value="KAI3945916.1"/>
    <property type="molecule type" value="Genomic_DNA"/>
</dbReference>
<evidence type="ECO:0000313" key="6">
    <source>
        <dbReference type="EMBL" id="KAI3945916.1"/>
    </source>
</evidence>
<comment type="caution">
    <text evidence="6">The sequence shown here is derived from an EMBL/GenBank/DDBJ whole genome shotgun (WGS) entry which is preliminary data.</text>
</comment>
<evidence type="ECO:0000256" key="3">
    <source>
        <dbReference type="SAM" id="Coils"/>
    </source>
</evidence>